<feature type="signal peptide" evidence="1">
    <location>
        <begin position="1"/>
        <end position="16"/>
    </location>
</feature>
<evidence type="ECO:0000256" key="1">
    <source>
        <dbReference type="SAM" id="SignalP"/>
    </source>
</evidence>
<evidence type="ECO:0000313" key="2">
    <source>
        <dbReference type="EMBL" id="KAK7237823.1"/>
    </source>
</evidence>
<organism evidence="2 3">
    <name type="scientific">Aureococcus anophagefferens</name>
    <name type="common">Harmful bloom alga</name>
    <dbReference type="NCBI Taxonomy" id="44056"/>
    <lineage>
        <taxon>Eukaryota</taxon>
        <taxon>Sar</taxon>
        <taxon>Stramenopiles</taxon>
        <taxon>Ochrophyta</taxon>
        <taxon>Pelagophyceae</taxon>
        <taxon>Pelagomonadales</taxon>
        <taxon>Pelagomonadaceae</taxon>
        <taxon>Aureococcus</taxon>
    </lineage>
</organism>
<name>A0ABR1FT43_AURAN</name>
<sequence length="146" mass="15403">MMRAAALLLLAATADGFQRASRKTANTLRATESFENPVPLLQEAIDRAPQFDEGRSVVFGVLSTEVADAPAPAEQARRRELAAASLTNIDDAERDRRGAVAVVGGAATLAYAASLVANHASFAGRLSVFPLLALSLGYYESKKEGL</sequence>
<dbReference type="Proteomes" id="UP001363151">
    <property type="component" value="Unassembled WGS sequence"/>
</dbReference>
<feature type="chain" id="PRO_5045043684" evidence="1">
    <location>
        <begin position="17"/>
        <end position="146"/>
    </location>
</feature>
<evidence type="ECO:0000313" key="3">
    <source>
        <dbReference type="Proteomes" id="UP001363151"/>
    </source>
</evidence>
<accession>A0ABR1FT43</accession>
<comment type="caution">
    <text evidence="2">The sequence shown here is derived from an EMBL/GenBank/DDBJ whole genome shotgun (WGS) entry which is preliminary data.</text>
</comment>
<keyword evidence="1" id="KW-0732">Signal</keyword>
<proteinExistence type="predicted"/>
<dbReference type="EMBL" id="JBBJCI010000231">
    <property type="protein sequence ID" value="KAK7237823.1"/>
    <property type="molecule type" value="Genomic_DNA"/>
</dbReference>
<gene>
    <name evidence="2" type="ORF">SO694_00022131</name>
</gene>
<protein>
    <submittedName>
        <fullName evidence="2">Uncharacterized protein</fullName>
    </submittedName>
</protein>
<reference evidence="2 3" key="1">
    <citation type="submission" date="2024-03" db="EMBL/GenBank/DDBJ databases">
        <title>Aureococcus anophagefferens CCMP1851 and Kratosvirus quantuckense: Draft genome of a second virus-susceptible host strain in the model system.</title>
        <authorList>
            <person name="Chase E."/>
            <person name="Truchon A.R."/>
            <person name="Schepens W."/>
            <person name="Wilhelm S.W."/>
        </authorList>
    </citation>
    <scope>NUCLEOTIDE SEQUENCE [LARGE SCALE GENOMIC DNA]</scope>
    <source>
        <strain evidence="2 3">CCMP1851</strain>
    </source>
</reference>
<keyword evidence="3" id="KW-1185">Reference proteome</keyword>